<keyword evidence="2" id="KW-1185">Reference proteome</keyword>
<evidence type="ECO:0008006" key="3">
    <source>
        <dbReference type="Google" id="ProtNLM"/>
    </source>
</evidence>
<accession>A0A2T2YF21</accession>
<dbReference type="EMBL" id="PYFT01000001">
    <property type="protein sequence ID" value="PSR54083.1"/>
    <property type="molecule type" value="Genomic_DNA"/>
</dbReference>
<organism evidence="1 2">
    <name type="scientific">Adhaeribacter arboris</name>
    <dbReference type="NCBI Taxonomy" id="2072846"/>
    <lineage>
        <taxon>Bacteria</taxon>
        <taxon>Pseudomonadati</taxon>
        <taxon>Bacteroidota</taxon>
        <taxon>Cytophagia</taxon>
        <taxon>Cytophagales</taxon>
        <taxon>Hymenobacteraceae</taxon>
        <taxon>Adhaeribacter</taxon>
    </lineage>
</organism>
<dbReference type="Proteomes" id="UP000240357">
    <property type="component" value="Unassembled WGS sequence"/>
</dbReference>
<name>A0A2T2YF21_9BACT</name>
<protein>
    <recommendedName>
        <fullName evidence="3">DUF4595 domain-containing protein</fullName>
    </recommendedName>
</protein>
<gene>
    <name evidence="1" type="ORF">AHMF7605_11400</name>
</gene>
<dbReference type="AlphaFoldDB" id="A0A2T2YF21"/>
<proteinExistence type="predicted"/>
<dbReference type="RefSeq" id="WP_106929398.1">
    <property type="nucleotide sequence ID" value="NZ_PYFT01000001.1"/>
</dbReference>
<comment type="caution">
    <text evidence="1">The sequence shown here is derived from an EMBL/GenBank/DDBJ whole genome shotgun (WGS) entry which is preliminary data.</text>
</comment>
<dbReference type="PROSITE" id="PS51257">
    <property type="entry name" value="PROKAR_LIPOPROTEIN"/>
    <property type="match status" value="1"/>
</dbReference>
<dbReference type="OrthoDB" id="5243063at2"/>
<sequence>MYKAFLLALSFPLLLISCKKEGNEVAPIPVTPPVAAPVTCTLQRSNGDNGTIEVYEYDVNNRIKAVKRHVPAFSNSPARDFTYTFYRDSNNRIVEIIGGNDAAPEFQQKETYEYDDQGRWIKNTVTNVPDDKYLKVTVPEYDAQSLMVKATETRKNGYNTYVRERTYEYKNGNVISIRTKEGDRITTSLYEYYPDQENLLSEYERQTYYTFGLGSPPKNKMKSYKHIDNTYVTEGTYSYIFTGPGYVQQQTLTASANGSKTSSTFTNTYKCD</sequence>
<evidence type="ECO:0000313" key="1">
    <source>
        <dbReference type="EMBL" id="PSR54083.1"/>
    </source>
</evidence>
<reference evidence="1 2" key="1">
    <citation type="submission" date="2018-03" db="EMBL/GenBank/DDBJ databases">
        <title>Adhaeribacter sp. HMF7605 Genome sequencing and assembly.</title>
        <authorList>
            <person name="Kang H."/>
            <person name="Kang J."/>
            <person name="Cha I."/>
            <person name="Kim H."/>
            <person name="Joh K."/>
        </authorList>
    </citation>
    <scope>NUCLEOTIDE SEQUENCE [LARGE SCALE GENOMIC DNA]</scope>
    <source>
        <strain evidence="1 2">HMF7605</strain>
    </source>
</reference>
<evidence type="ECO:0000313" key="2">
    <source>
        <dbReference type="Proteomes" id="UP000240357"/>
    </source>
</evidence>